<feature type="domain" description="Alpha-L-arabinofuranosidase C-terminal" evidence="7">
    <location>
        <begin position="489"/>
        <end position="669"/>
    </location>
</feature>
<evidence type="ECO:0000256" key="4">
    <source>
        <dbReference type="ARBA" id="ARBA00022729"/>
    </source>
</evidence>
<reference evidence="8" key="1">
    <citation type="submission" date="2020-09" db="EMBL/GenBank/DDBJ databases">
        <title>Pelagicoccus enzymogenes sp. nov. with an EPS production, isolated from marine sediment.</title>
        <authorList>
            <person name="Feng X."/>
        </authorList>
    </citation>
    <scope>NUCLEOTIDE SEQUENCE</scope>
    <source>
        <strain evidence="8">NFK12</strain>
    </source>
</reference>
<accession>A0A927IFX5</accession>
<dbReference type="SMART" id="SM00813">
    <property type="entry name" value="Alpha-L-AF_C"/>
    <property type="match status" value="1"/>
</dbReference>
<dbReference type="AlphaFoldDB" id="A0A927IFX5"/>
<evidence type="ECO:0000256" key="1">
    <source>
        <dbReference type="ARBA" id="ARBA00001462"/>
    </source>
</evidence>
<evidence type="ECO:0000256" key="5">
    <source>
        <dbReference type="ARBA" id="ARBA00022801"/>
    </source>
</evidence>
<dbReference type="SUPFAM" id="SSF51445">
    <property type="entry name" value="(Trans)glycosidases"/>
    <property type="match status" value="1"/>
</dbReference>
<gene>
    <name evidence="8" type="ORF">IEN85_03520</name>
</gene>
<feature type="signal peptide" evidence="6">
    <location>
        <begin position="1"/>
        <end position="35"/>
    </location>
</feature>
<keyword evidence="4 6" id="KW-0732">Signal</keyword>
<dbReference type="Gene3D" id="3.20.20.80">
    <property type="entry name" value="Glycosidases"/>
    <property type="match status" value="1"/>
</dbReference>
<dbReference type="EC" id="3.2.1.55" evidence="3"/>
<dbReference type="Pfam" id="PF06964">
    <property type="entry name" value="Alpha-L-AF_C"/>
    <property type="match status" value="1"/>
</dbReference>
<evidence type="ECO:0000313" key="8">
    <source>
        <dbReference type="EMBL" id="MBD5778546.1"/>
    </source>
</evidence>
<comment type="similarity">
    <text evidence="2">Belongs to the glycosyl hydrolase 51 family.</text>
</comment>
<feature type="chain" id="PRO_5036748198" description="non-reducing end alpha-L-arabinofuranosidase" evidence="6">
    <location>
        <begin position="36"/>
        <end position="676"/>
    </location>
</feature>
<evidence type="ECO:0000256" key="6">
    <source>
        <dbReference type="SAM" id="SignalP"/>
    </source>
</evidence>
<evidence type="ECO:0000256" key="3">
    <source>
        <dbReference type="ARBA" id="ARBA00012670"/>
    </source>
</evidence>
<dbReference type="Gene3D" id="2.60.40.1180">
    <property type="entry name" value="Golgi alpha-mannosidase II"/>
    <property type="match status" value="1"/>
</dbReference>
<organism evidence="8 9">
    <name type="scientific">Pelagicoccus enzymogenes</name>
    <dbReference type="NCBI Taxonomy" id="2773457"/>
    <lineage>
        <taxon>Bacteria</taxon>
        <taxon>Pseudomonadati</taxon>
        <taxon>Verrucomicrobiota</taxon>
        <taxon>Opitutia</taxon>
        <taxon>Puniceicoccales</taxon>
        <taxon>Pelagicoccaceae</taxon>
        <taxon>Pelagicoccus</taxon>
    </lineage>
</organism>
<protein>
    <recommendedName>
        <fullName evidence="3">non-reducing end alpha-L-arabinofuranosidase</fullName>
        <ecNumber evidence="3">3.2.1.55</ecNumber>
    </recommendedName>
</protein>
<dbReference type="Gene3D" id="2.60.120.260">
    <property type="entry name" value="Galactose-binding domain-like"/>
    <property type="match status" value="1"/>
</dbReference>
<name>A0A927IFX5_9BACT</name>
<dbReference type="InterPro" id="IPR055235">
    <property type="entry name" value="ASD1_cat"/>
</dbReference>
<keyword evidence="5" id="KW-0378">Hydrolase</keyword>
<dbReference type="Pfam" id="PF22848">
    <property type="entry name" value="ASD1_dom"/>
    <property type="match status" value="1"/>
</dbReference>
<comment type="catalytic activity">
    <reaction evidence="1">
        <text>Hydrolysis of terminal non-reducing alpha-L-arabinofuranoside residues in alpha-L-arabinosides.</text>
        <dbReference type="EC" id="3.2.1.55"/>
    </reaction>
</comment>
<dbReference type="GO" id="GO:0046373">
    <property type="term" value="P:L-arabinose metabolic process"/>
    <property type="evidence" value="ECO:0007669"/>
    <property type="project" value="InterPro"/>
</dbReference>
<dbReference type="InterPro" id="IPR017853">
    <property type="entry name" value="GH"/>
</dbReference>
<dbReference type="InterPro" id="IPR010720">
    <property type="entry name" value="Alpha-L-AF_C"/>
</dbReference>
<dbReference type="InterPro" id="IPR013780">
    <property type="entry name" value="Glyco_hydro_b"/>
</dbReference>
<proteinExistence type="inferred from homology"/>
<dbReference type="PANTHER" id="PTHR31776">
    <property type="entry name" value="ALPHA-L-ARABINOFURANOSIDASE 1"/>
    <property type="match status" value="1"/>
</dbReference>
<dbReference type="RefSeq" id="WP_191615682.1">
    <property type="nucleotide sequence ID" value="NZ_JACYFG010000006.1"/>
</dbReference>
<dbReference type="Proteomes" id="UP000622317">
    <property type="component" value="Unassembled WGS sequence"/>
</dbReference>
<dbReference type="PANTHER" id="PTHR31776:SF26">
    <property type="entry name" value="SECRETED ARABINOSIDASE"/>
    <property type="match status" value="1"/>
</dbReference>
<keyword evidence="9" id="KW-1185">Reference proteome</keyword>
<dbReference type="GO" id="GO:0046556">
    <property type="term" value="F:alpha-L-arabinofuranosidase activity"/>
    <property type="evidence" value="ECO:0007669"/>
    <property type="project" value="UniProtKB-EC"/>
</dbReference>
<evidence type="ECO:0000259" key="7">
    <source>
        <dbReference type="SMART" id="SM00813"/>
    </source>
</evidence>
<dbReference type="InterPro" id="IPR051563">
    <property type="entry name" value="Glycosyl_Hydrolase_51"/>
</dbReference>
<sequence length="676" mass="74854">MTYPALRPRFFSRIRSLFRPSLAAALLTSSQIAAAAVELKVDLKAEKKAISTDLVGIFYEDLNYAADGGLYAELIQNRSFEYSATEQASWGPFSFWDLVESEGGKGRLGLGNARPVHVNNPHYLLLNVEAAGVGVGIANEGFDQIPVEAGEAYEASFWAYQAYMGRKWGGAQEEEEQPMPMLARLENEAGEVIAEAEFLIAGREWTQHSATLVPIKSTDKARFVLLAQKAGGVAIDMVSLFPHDTFSGRKNGLRKDLAQSIADLEPKFMRFPGGCLVHGQGIHQYYDWKDSVGPVEQRKAFRNSWGYHQTLGLGYFEYFQFCEDMGAIPIPVVSAGVCCQHAGDSPNRGQEGLPLDEMPDYIDDVLDLIEWANGPADSEWGAVRAAAGHPEPFGLKYLGVGNEDAITSIFKVRFKMIRDAIAKRHPEIVVVGTVGPFASGEDYDNGWEFSRELDLDIIDEHYYVEPNWFWENQQRYDAYDRESAEVYIGEYAAHEPDRANTMRSAIAEAAGLVSFERNADIVRFASYAPLLSRRGHTQWRPDLIYFDATEVYPSLNYEVQRLFSVNAGDFALPFRVSGLAEGKKLAASVVHDSESADTIVKVVNGESEAISATIDLSSAAQRQFRMRAIIFAHEVASAVNRDGEAPVAVPEEESGSVGSRFDRSFPANSLTILRLR</sequence>
<evidence type="ECO:0000313" key="9">
    <source>
        <dbReference type="Proteomes" id="UP000622317"/>
    </source>
</evidence>
<evidence type="ECO:0000256" key="2">
    <source>
        <dbReference type="ARBA" id="ARBA00007186"/>
    </source>
</evidence>
<comment type="caution">
    <text evidence="8">The sequence shown here is derived from an EMBL/GenBank/DDBJ whole genome shotgun (WGS) entry which is preliminary data.</text>
</comment>
<dbReference type="EMBL" id="JACYFG010000006">
    <property type="protein sequence ID" value="MBD5778546.1"/>
    <property type="molecule type" value="Genomic_DNA"/>
</dbReference>